<dbReference type="PANTHER" id="PTHR43297">
    <property type="entry name" value="OLIGOPEPTIDE TRANSPORT ATP-BINDING PROTEIN APPD"/>
    <property type="match status" value="1"/>
</dbReference>
<dbReference type="Pfam" id="PF08352">
    <property type="entry name" value="oligo_HPY"/>
    <property type="match status" value="2"/>
</dbReference>
<keyword evidence="11" id="KW-1185">Reference proteome</keyword>
<comment type="subcellular location">
    <subcellularLocation>
        <location evidence="1">Cell membrane</location>
        <topology evidence="1">Peripheral membrane protein</topology>
    </subcellularLocation>
</comment>
<feature type="region of interest" description="Disordered" evidence="8">
    <location>
        <begin position="263"/>
        <end position="317"/>
    </location>
</feature>
<dbReference type="GO" id="GO:0005524">
    <property type="term" value="F:ATP binding"/>
    <property type="evidence" value="ECO:0007669"/>
    <property type="project" value="UniProtKB-KW"/>
</dbReference>
<dbReference type="NCBIfam" id="NF008453">
    <property type="entry name" value="PRK11308.1"/>
    <property type="match status" value="2"/>
</dbReference>
<keyword evidence="7" id="KW-0472">Membrane</keyword>
<dbReference type="SUPFAM" id="SSF52540">
    <property type="entry name" value="P-loop containing nucleoside triphosphate hydrolases"/>
    <property type="match status" value="2"/>
</dbReference>
<dbReference type="InterPro" id="IPR027417">
    <property type="entry name" value="P-loop_NTPase"/>
</dbReference>
<dbReference type="InterPro" id="IPR017871">
    <property type="entry name" value="ABC_transporter-like_CS"/>
</dbReference>
<dbReference type="PANTHER" id="PTHR43297:SF2">
    <property type="entry name" value="DIPEPTIDE TRANSPORT ATP-BINDING PROTEIN DPPD"/>
    <property type="match status" value="1"/>
</dbReference>
<dbReference type="Proteomes" id="UP001501442">
    <property type="component" value="Unassembled WGS sequence"/>
</dbReference>
<keyword evidence="5" id="KW-0547">Nucleotide-binding</keyword>
<dbReference type="Pfam" id="PF00005">
    <property type="entry name" value="ABC_tran"/>
    <property type="match status" value="2"/>
</dbReference>
<dbReference type="NCBIfam" id="NF007739">
    <property type="entry name" value="PRK10419.1"/>
    <property type="match status" value="2"/>
</dbReference>
<evidence type="ECO:0000256" key="5">
    <source>
        <dbReference type="ARBA" id="ARBA00022741"/>
    </source>
</evidence>
<keyword evidence="6 10" id="KW-0067">ATP-binding</keyword>
<proteinExistence type="inferred from homology"/>
<reference evidence="11" key="1">
    <citation type="journal article" date="2019" name="Int. J. Syst. Evol. Microbiol.">
        <title>The Global Catalogue of Microorganisms (GCM) 10K type strain sequencing project: providing services to taxonomists for standard genome sequencing and annotation.</title>
        <authorList>
            <consortium name="The Broad Institute Genomics Platform"/>
            <consortium name="The Broad Institute Genome Sequencing Center for Infectious Disease"/>
            <person name="Wu L."/>
            <person name="Ma J."/>
        </authorList>
    </citation>
    <scope>NUCLEOTIDE SEQUENCE [LARGE SCALE GENOMIC DNA]</scope>
    <source>
        <strain evidence="11">JCM 17939</strain>
    </source>
</reference>
<dbReference type="PROSITE" id="PS00211">
    <property type="entry name" value="ABC_TRANSPORTER_1"/>
    <property type="match status" value="1"/>
</dbReference>
<evidence type="ECO:0000256" key="6">
    <source>
        <dbReference type="ARBA" id="ARBA00022840"/>
    </source>
</evidence>
<feature type="domain" description="ABC transporter" evidence="9">
    <location>
        <begin position="321"/>
        <end position="562"/>
    </location>
</feature>
<evidence type="ECO:0000256" key="4">
    <source>
        <dbReference type="ARBA" id="ARBA00022475"/>
    </source>
</evidence>
<evidence type="ECO:0000256" key="7">
    <source>
        <dbReference type="ARBA" id="ARBA00023136"/>
    </source>
</evidence>
<sequence length="588" mass="62415">MSDSPALAIEDLSVSFSGGPETVRAVDGVSIRVRPGEIVAVVGESGSGKSVTSMSTLGLLPPTATVSGTIRVGDVDVTTLDGAALRAVRGSEIAMVFQEPMTALNPAFTVGWQVAEALRLHIDGLSRKQALDRAAELLETVGIRDARRRLGQYPHELSGGLRQRVMIAMAIACEPKVLIADEATTALDVTVQAEILDLLRGLRDRFGTAMLVITHNMGVVADIADRVVVMYQGKVVEEAPVEELFARPRADYTKRLLSAVPRLAPRGDAPRTAPVRDEETAPADVPGHEEDAASATSRDGGSPGVSPDRARPDTPDGESALAIENLVVQFRGKGGVKVRAVDDVSLTIARGEVLGLVGESGSGKSTVGRAAIGLITPASGTVRLLGDSLTGARGSALRKLRRRCGIVFQDPASSLDPRMTVGDCVAEPLVINKVGGRDERVVALLESVRLDPAVRLRYPHELSGGQRQRVGIARALALDPDLVIADEPTSALDVSVQAAVLDVFLDLQARLGFACLFITHDLAVVGLVSDRVAVLNEGRLVEEGPREQVLFDPREDYTRRLVTSAPVPDPVEQRERRARAAELRAARG</sequence>
<feature type="region of interest" description="Disordered" evidence="8">
    <location>
        <begin position="562"/>
        <end position="588"/>
    </location>
</feature>
<keyword evidence="3" id="KW-0813">Transport</keyword>
<comment type="caution">
    <text evidence="10">The sequence shown here is derived from an EMBL/GenBank/DDBJ whole genome shotgun (WGS) entry which is preliminary data.</text>
</comment>
<dbReference type="Gene3D" id="3.40.50.300">
    <property type="entry name" value="P-loop containing nucleotide triphosphate hydrolases"/>
    <property type="match status" value="2"/>
</dbReference>
<dbReference type="InterPro" id="IPR050388">
    <property type="entry name" value="ABC_Ni/Peptide_Import"/>
</dbReference>
<comment type="similarity">
    <text evidence="2">Belongs to the ABC transporter superfamily.</text>
</comment>
<dbReference type="PROSITE" id="PS50893">
    <property type="entry name" value="ABC_TRANSPORTER_2"/>
    <property type="match status" value="2"/>
</dbReference>
<dbReference type="InterPro" id="IPR013563">
    <property type="entry name" value="Oligopep_ABC_C"/>
</dbReference>
<protein>
    <submittedName>
        <fullName evidence="10">ABC transporter ATP-binding protein</fullName>
    </submittedName>
</protein>
<dbReference type="InterPro" id="IPR003439">
    <property type="entry name" value="ABC_transporter-like_ATP-bd"/>
</dbReference>
<evidence type="ECO:0000259" key="9">
    <source>
        <dbReference type="PROSITE" id="PS50893"/>
    </source>
</evidence>
<dbReference type="CDD" id="cd03257">
    <property type="entry name" value="ABC_NikE_OppD_transporters"/>
    <property type="match status" value="2"/>
</dbReference>
<evidence type="ECO:0000256" key="3">
    <source>
        <dbReference type="ARBA" id="ARBA00022448"/>
    </source>
</evidence>
<dbReference type="SMART" id="SM00382">
    <property type="entry name" value="AAA"/>
    <property type="match status" value="2"/>
</dbReference>
<dbReference type="InterPro" id="IPR003593">
    <property type="entry name" value="AAA+_ATPase"/>
</dbReference>
<feature type="compositionally biased region" description="Basic and acidic residues" evidence="8">
    <location>
        <begin position="571"/>
        <end position="588"/>
    </location>
</feature>
<gene>
    <name evidence="10" type="ORF">GCM10023196_090470</name>
</gene>
<keyword evidence="4" id="KW-1003">Cell membrane</keyword>
<name>A0ABP8UQT8_9ACTN</name>
<organism evidence="10 11">
    <name type="scientific">Actinoallomurus vinaceus</name>
    <dbReference type="NCBI Taxonomy" id="1080074"/>
    <lineage>
        <taxon>Bacteria</taxon>
        <taxon>Bacillati</taxon>
        <taxon>Actinomycetota</taxon>
        <taxon>Actinomycetes</taxon>
        <taxon>Streptosporangiales</taxon>
        <taxon>Thermomonosporaceae</taxon>
        <taxon>Actinoallomurus</taxon>
    </lineage>
</organism>
<evidence type="ECO:0000313" key="10">
    <source>
        <dbReference type="EMBL" id="GAA4637284.1"/>
    </source>
</evidence>
<dbReference type="RefSeq" id="WP_345440288.1">
    <property type="nucleotide sequence ID" value="NZ_BAABHK010000019.1"/>
</dbReference>
<evidence type="ECO:0000256" key="1">
    <source>
        <dbReference type="ARBA" id="ARBA00004202"/>
    </source>
</evidence>
<evidence type="ECO:0000256" key="8">
    <source>
        <dbReference type="SAM" id="MobiDB-lite"/>
    </source>
</evidence>
<evidence type="ECO:0000313" key="11">
    <source>
        <dbReference type="Proteomes" id="UP001501442"/>
    </source>
</evidence>
<accession>A0ABP8UQT8</accession>
<dbReference type="EMBL" id="BAABHK010000019">
    <property type="protein sequence ID" value="GAA4637284.1"/>
    <property type="molecule type" value="Genomic_DNA"/>
</dbReference>
<feature type="domain" description="ABC transporter" evidence="9">
    <location>
        <begin position="7"/>
        <end position="257"/>
    </location>
</feature>
<evidence type="ECO:0000256" key="2">
    <source>
        <dbReference type="ARBA" id="ARBA00005417"/>
    </source>
</evidence>